<keyword evidence="2" id="KW-0342">GTP-binding</keyword>
<dbReference type="EMBL" id="CP015058">
    <property type="protein sequence ID" value="QGN16431.1"/>
    <property type="molecule type" value="Genomic_DNA"/>
</dbReference>
<name>A0ABX6EX80_KLUMA</name>
<keyword evidence="4" id="KW-1185">Reference proteome</keyword>
<evidence type="ECO:0000313" key="3">
    <source>
        <dbReference type="EMBL" id="QGN16431.1"/>
    </source>
</evidence>
<dbReference type="Gene3D" id="3.40.50.300">
    <property type="entry name" value="P-loop containing nucleotide triphosphate hydrolases"/>
    <property type="match status" value="1"/>
</dbReference>
<keyword evidence="1" id="KW-0547">Nucleotide-binding</keyword>
<dbReference type="PROSITE" id="PS51419">
    <property type="entry name" value="RAB"/>
    <property type="match status" value="1"/>
</dbReference>
<dbReference type="NCBIfam" id="TIGR00231">
    <property type="entry name" value="small_GTP"/>
    <property type="match status" value="1"/>
</dbReference>
<dbReference type="SMART" id="SM00174">
    <property type="entry name" value="RHO"/>
    <property type="match status" value="1"/>
</dbReference>
<organism evidence="3 4">
    <name type="scientific">Kluyveromyces marxianus</name>
    <name type="common">Yeast</name>
    <name type="synonym">Candida kefyr</name>
    <dbReference type="NCBI Taxonomy" id="4911"/>
    <lineage>
        <taxon>Eukaryota</taxon>
        <taxon>Fungi</taxon>
        <taxon>Dikarya</taxon>
        <taxon>Ascomycota</taxon>
        <taxon>Saccharomycotina</taxon>
        <taxon>Saccharomycetes</taxon>
        <taxon>Saccharomycetales</taxon>
        <taxon>Saccharomycetaceae</taxon>
        <taxon>Kluyveromyces</taxon>
    </lineage>
</organism>
<evidence type="ECO:0000256" key="1">
    <source>
        <dbReference type="ARBA" id="ARBA00022741"/>
    </source>
</evidence>
<dbReference type="InterPro" id="IPR001806">
    <property type="entry name" value="Small_GTPase"/>
</dbReference>
<sequence>MGNSAYIATIKVVLLGESSVGKTAIVTRFTTGEFQTNNATIGAAFTTKELEWVGEEDDISRKVRFEIWDTAGQERYRSLAPMYYRNTDVAVVVFDVTQPESRDKAKSWIDELHCYVEDYKKDDIVVQVVANKSDLIVRGESEDVWNGVKLVSAKTGDGIEQLFKDIAENMPLDKFKLVGGNNELANVDENTSRIELDSVHRAINNASCNC</sequence>
<dbReference type="SMART" id="SM00177">
    <property type="entry name" value="ARF"/>
    <property type="match status" value="1"/>
</dbReference>
<dbReference type="Proteomes" id="UP000422736">
    <property type="component" value="Chromosome 5"/>
</dbReference>
<dbReference type="Pfam" id="PF00071">
    <property type="entry name" value="Ras"/>
    <property type="match status" value="1"/>
</dbReference>
<dbReference type="PRINTS" id="PR00449">
    <property type="entry name" value="RASTRNSFRMNG"/>
</dbReference>
<dbReference type="SUPFAM" id="SSF52540">
    <property type="entry name" value="P-loop containing nucleoside triphosphate hydrolases"/>
    <property type="match status" value="1"/>
</dbReference>
<accession>A0ABX6EX80</accession>
<dbReference type="PROSITE" id="PS51421">
    <property type="entry name" value="RAS"/>
    <property type="match status" value="1"/>
</dbReference>
<reference evidence="3 4" key="1">
    <citation type="submission" date="2016-03" db="EMBL/GenBank/DDBJ databases">
        <title>How can Kluyveromyces marxianus grow so fast - potential evolutionary course in Saccharomyces Complex revealed by comparative genomics.</title>
        <authorList>
            <person name="Mo W."/>
            <person name="Lu W."/>
            <person name="Yang X."/>
            <person name="Qi J."/>
            <person name="Lv H."/>
        </authorList>
    </citation>
    <scope>NUCLEOTIDE SEQUENCE [LARGE SCALE GENOMIC DNA]</scope>
    <source>
        <strain evidence="3 4">FIM1</strain>
    </source>
</reference>
<dbReference type="SMART" id="SM00173">
    <property type="entry name" value="RAS"/>
    <property type="match status" value="1"/>
</dbReference>
<evidence type="ECO:0000256" key="2">
    <source>
        <dbReference type="ARBA" id="ARBA00023134"/>
    </source>
</evidence>
<dbReference type="PANTHER" id="PTHR24073">
    <property type="entry name" value="DRAB5-RELATED"/>
    <property type="match status" value="1"/>
</dbReference>
<protein>
    <submittedName>
        <fullName evidence="3">Vacuolar protein sorting-associated protein 21</fullName>
    </submittedName>
</protein>
<dbReference type="InterPro" id="IPR005225">
    <property type="entry name" value="Small_GTP-bd"/>
</dbReference>
<gene>
    <name evidence="3" type="primary">VPS21</name>
    <name evidence="3" type="ORF">FIM1_3144</name>
</gene>
<proteinExistence type="predicted"/>
<dbReference type="SMART" id="SM00175">
    <property type="entry name" value="RAB"/>
    <property type="match status" value="1"/>
</dbReference>
<dbReference type="InterPro" id="IPR027417">
    <property type="entry name" value="P-loop_NTPase"/>
</dbReference>
<dbReference type="PROSITE" id="PS51420">
    <property type="entry name" value="RHO"/>
    <property type="match status" value="1"/>
</dbReference>
<evidence type="ECO:0000313" key="4">
    <source>
        <dbReference type="Proteomes" id="UP000422736"/>
    </source>
</evidence>
<dbReference type="PROSITE" id="PS51417">
    <property type="entry name" value="ARF"/>
    <property type="match status" value="1"/>
</dbReference>